<feature type="chain" id="PRO_5019521513" description="Glycoside hydrolase" evidence="7">
    <location>
        <begin position="26"/>
        <end position="349"/>
    </location>
</feature>
<dbReference type="SUPFAM" id="SSF75005">
    <property type="entry name" value="Arabinanase/levansucrase/invertase"/>
    <property type="match status" value="1"/>
</dbReference>
<feature type="signal peptide" evidence="7">
    <location>
        <begin position="1"/>
        <end position="25"/>
    </location>
</feature>
<dbReference type="Pfam" id="PF04616">
    <property type="entry name" value="Glyco_hydro_43"/>
    <property type="match status" value="1"/>
</dbReference>
<evidence type="ECO:0000313" key="8">
    <source>
        <dbReference type="EMBL" id="RHW27383.1"/>
    </source>
</evidence>
<dbReference type="GO" id="GO:0004553">
    <property type="term" value="F:hydrolase activity, hydrolyzing O-glycosyl compounds"/>
    <property type="evidence" value="ECO:0007669"/>
    <property type="project" value="InterPro"/>
</dbReference>
<dbReference type="GO" id="GO:0005975">
    <property type="term" value="P:carbohydrate metabolic process"/>
    <property type="evidence" value="ECO:0007669"/>
    <property type="project" value="InterPro"/>
</dbReference>
<organism evidence="8 9">
    <name type="scientific">Nocardioides immobilis</name>
    <dbReference type="NCBI Taxonomy" id="2049295"/>
    <lineage>
        <taxon>Bacteria</taxon>
        <taxon>Bacillati</taxon>
        <taxon>Actinomycetota</taxon>
        <taxon>Actinomycetes</taxon>
        <taxon>Propionibacteriales</taxon>
        <taxon>Nocardioidaceae</taxon>
        <taxon>Nocardioides</taxon>
    </lineage>
</organism>
<dbReference type="InterPro" id="IPR050727">
    <property type="entry name" value="GH43_arabinanases"/>
</dbReference>
<dbReference type="AlphaFoldDB" id="A0A417Y3X6"/>
<comment type="pathway">
    <text evidence="1">Glycan metabolism; L-arabinan degradation.</text>
</comment>
<dbReference type="PANTHER" id="PTHR43301:SF3">
    <property type="entry name" value="ARABINAN ENDO-1,5-ALPHA-L-ARABINOSIDASE A-RELATED"/>
    <property type="match status" value="1"/>
</dbReference>
<evidence type="ECO:0000256" key="7">
    <source>
        <dbReference type="SAM" id="SignalP"/>
    </source>
</evidence>
<sequence>MPRCLRPAVGALLLAVLWTAAPAAAAPYPDPILTTERSGDPSVVETRNGRVLVTTGPLVRRARWDPGEGWRWIRPALRRLPRWAVEDDVWADDLAKIKGRWVLYYAARVKGLGKGRRCIGVATAPTAYGAFRPVDERPLVCHRRAKTPVAWDTVPNAPGLPRRGAIDPSYFVDRPAGRGQVPTPYLLYKTDGVPSSIRMLPLGPNGLAPAAGATSSELVRADWVMENPVVLQRGGFYHLFTSEDSWAKCSYRTVWRRSTGLATWPTRPRRVLLSRATTDGLCGPGGADVIEVGGRPQLYFHGWVRDGTTIPPTPPFVAGGRGPRAHRVLYGALLRFVDDVPTVARYLTH</sequence>
<protein>
    <recommendedName>
        <fullName evidence="10">Glycoside hydrolase</fullName>
    </recommendedName>
</protein>
<proteinExistence type="inferred from homology"/>
<dbReference type="Proteomes" id="UP000283644">
    <property type="component" value="Unassembled WGS sequence"/>
</dbReference>
<feature type="site" description="Important for catalytic activity, responsible for pKa modulation of the active site Glu and correct orientation of both the proton donor and substrate" evidence="5">
    <location>
        <position position="167"/>
    </location>
</feature>
<accession>A0A417Y3X6</accession>
<evidence type="ECO:0000256" key="5">
    <source>
        <dbReference type="PIRSR" id="PIRSR606710-2"/>
    </source>
</evidence>
<evidence type="ECO:0008006" key="10">
    <source>
        <dbReference type="Google" id="ProtNLM"/>
    </source>
</evidence>
<dbReference type="RefSeq" id="WP_118925001.1">
    <property type="nucleotide sequence ID" value="NZ_QXGH01000013.1"/>
</dbReference>
<name>A0A417Y3X6_9ACTN</name>
<comment type="caution">
    <text evidence="8">The sequence shown here is derived from an EMBL/GenBank/DDBJ whole genome shotgun (WGS) entry which is preliminary data.</text>
</comment>
<keyword evidence="3 6" id="KW-0378">Hydrolase</keyword>
<evidence type="ECO:0000256" key="1">
    <source>
        <dbReference type="ARBA" id="ARBA00004834"/>
    </source>
</evidence>
<evidence type="ECO:0000256" key="2">
    <source>
        <dbReference type="ARBA" id="ARBA00009865"/>
    </source>
</evidence>
<dbReference type="PANTHER" id="PTHR43301">
    <property type="entry name" value="ARABINAN ENDO-1,5-ALPHA-L-ARABINOSIDASE"/>
    <property type="match status" value="1"/>
</dbReference>
<reference evidence="8 9" key="1">
    <citation type="submission" date="2018-09" db="EMBL/GenBank/DDBJ databases">
        <title>Genome sequencing of Nocardioides immobilis CCTCC AB 2017083 for comparison to Nocardioides silvaticus.</title>
        <authorList>
            <person name="Li C."/>
            <person name="Wang G."/>
        </authorList>
    </citation>
    <scope>NUCLEOTIDE SEQUENCE [LARGE SCALE GENOMIC DNA]</scope>
    <source>
        <strain evidence="8 9">CCTCC AB 2017083</strain>
    </source>
</reference>
<dbReference type="InterPro" id="IPR006710">
    <property type="entry name" value="Glyco_hydro_43"/>
</dbReference>
<evidence type="ECO:0000256" key="3">
    <source>
        <dbReference type="ARBA" id="ARBA00022801"/>
    </source>
</evidence>
<evidence type="ECO:0000256" key="4">
    <source>
        <dbReference type="ARBA" id="ARBA00023295"/>
    </source>
</evidence>
<evidence type="ECO:0000256" key="6">
    <source>
        <dbReference type="RuleBase" id="RU361187"/>
    </source>
</evidence>
<dbReference type="OrthoDB" id="9801455at2"/>
<gene>
    <name evidence="8" type="ORF">D0Z08_09545</name>
</gene>
<keyword evidence="9" id="KW-1185">Reference proteome</keyword>
<dbReference type="Gene3D" id="2.115.10.20">
    <property type="entry name" value="Glycosyl hydrolase domain, family 43"/>
    <property type="match status" value="1"/>
</dbReference>
<dbReference type="InterPro" id="IPR023296">
    <property type="entry name" value="Glyco_hydro_beta-prop_sf"/>
</dbReference>
<keyword evidence="7" id="KW-0732">Signal</keyword>
<evidence type="ECO:0000313" key="9">
    <source>
        <dbReference type="Proteomes" id="UP000283644"/>
    </source>
</evidence>
<dbReference type="EMBL" id="QXGH01000013">
    <property type="protein sequence ID" value="RHW27383.1"/>
    <property type="molecule type" value="Genomic_DNA"/>
</dbReference>
<comment type="similarity">
    <text evidence="2 6">Belongs to the glycosyl hydrolase 43 family.</text>
</comment>
<keyword evidence="4 6" id="KW-0326">Glycosidase</keyword>